<evidence type="ECO:0000313" key="3">
    <source>
        <dbReference type="Proteomes" id="UP000185124"/>
    </source>
</evidence>
<keyword evidence="1" id="KW-1133">Transmembrane helix</keyword>
<gene>
    <name evidence="2" type="ORF">SAMN04489832_0689</name>
</gene>
<keyword evidence="1" id="KW-0472">Membrane</keyword>
<dbReference type="EMBL" id="FSQT01000001">
    <property type="protein sequence ID" value="SIM56973.1"/>
    <property type="molecule type" value="Genomic_DNA"/>
</dbReference>
<protein>
    <submittedName>
        <fullName evidence="2">Uncharacterized protein</fullName>
    </submittedName>
</protein>
<dbReference type="AlphaFoldDB" id="A0A1N5U820"/>
<reference evidence="3" key="1">
    <citation type="submission" date="2016-12" db="EMBL/GenBank/DDBJ databases">
        <authorList>
            <person name="Varghese N."/>
            <person name="Submissions S."/>
        </authorList>
    </citation>
    <scope>NUCLEOTIDE SEQUENCE [LARGE SCALE GENOMIC DNA]</scope>
    <source>
        <strain evidence="3">DSM 45599</strain>
    </source>
</reference>
<feature type="transmembrane region" description="Helical" evidence="1">
    <location>
        <begin position="6"/>
        <end position="28"/>
    </location>
</feature>
<sequence length="133" mass="14391">MRIARWWWIIGVTAVVAVVVATVLVVVLPQVIRPGCSFDRATFDQVVAKLPAPPTDSEAYDPVDAPSKIGSCRILGSYGVTGGYIFYGESPGFDDSGWGYFPAGPNGDLGNGAWEAPQFELIEGSWYTWTASW</sequence>
<evidence type="ECO:0000313" key="2">
    <source>
        <dbReference type="EMBL" id="SIM56973.1"/>
    </source>
</evidence>
<keyword evidence="1" id="KW-0812">Transmembrane</keyword>
<accession>A0A1N5U820</accession>
<name>A0A1N5U820_9ACTN</name>
<organism evidence="2 3">
    <name type="scientific">Micromonospora cremea</name>
    <dbReference type="NCBI Taxonomy" id="709881"/>
    <lineage>
        <taxon>Bacteria</taxon>
        <taxon>Bacillati</taxon>
        <taxon>Actinomycetota</taxon>
        <taxon>Actinomycetes</taxon>
        <taxon>Micromonosporales</taxon>
        <taxon>Micromonosporaceae</taxon>
        <taxon>Micromonospora</taxon>
    </lineage>
</organism>
<evidence type="ECO:0000256" key="1">
    <source>
        <dbReference type="SAM" id="Phobius"/>
    </source>
</evidence>
<dbReference type="RefSeq" id="WP_143728199.1">
    <property type="nucleotide sequence ID" value="NZ_FSQT01000001.1"/>
</dbReference>
<proteinExistence type="predicted"/>
<dbReference type="OrthoDB" id="3389565at2"/>
<dbReference type="Proteomes" id="UP000185124">
    <property type="component" value="Unassembled WGS sequence"/>
</dbReference>
<keyword evidence="3" id="KW-1185">Reference proteome</keyword>